<feature type="compositionally biased region" description="Basic and acidic residues" evidence="1">
    <location>
        <begin position="261"/>
        <end position="277"/>
    </location>
</feature>
<sequence>MSDETKKAFFVSPIGKAGSSERERSDKVLEFVLRPALVPKVVSKIVRADDDSNPGEITPALISSILESDLIIADLTGSNPNVYYEVALAHAFKKPVVHIRLDTPDAIPFDIKDVRVFSYSFDIADAQKAIQDVGSAARHAIDNPASIVTPVDRGQLIAQGATSSDLTKRTNAEILDRLERIDSRLSNLNIALPGSSPGVSSTERDVLDLIRMIGDLEGHGDFDSAADLAMFQSQARRELHARLENAINQEASRIRHPSRAAKMEASIRGEGEVEVRE</sequence>
<evidence type="ECO:0008006" key="4">
    <source>
        <dbReference type="Google" id="ProtNLM"/>
    </source>
</evidence>
<reference evidence="2 3" key="1">
    <citation type="submission" date="2021-09" db="EMBL/GenBank/DDBJ databases">
        <title>Isoptericola luteus sp. nov., a novel bacterium isolated from Harbin, the capital city of Heilongjiang province.</title>
        <authorList>
            <person name="Li J."/>
        </authorList>
    </citation>
    <scope>NUCLEOTIDE SEQUENCE [LARGE SCALE GENOMIC DNA]</scope>
    <source>
        <strain evidence="2 3">NEAU-Y5</strain>
    </source>
</reference>
<evidence type="ECO:0000313" key="2">
    <source>
        <dbReference type="EMBL" id="MCA5893412.1"/>
    </source>
</evidence>
<comment type="caution">
    <text evidence="2">The sequence shown here is derived from an EMBL/GenBank/DDBJ whole genome shotgun (WGS) entry which is preliminary data.</text>
</comment>
<dbReference type="RefSeq" id="WP_225565163.1">
    <property type="nucleotide sequence ID" value="NZ_JAIXCQ010000004.1"/>
</dbReference>
<name>A0ABS7ZG12_9MICO</name>
<accession>A0ABS7ZG12</accession>
<keyword evidence="3" id="KW-1185">Reference proteome</keyword>
<dbReference type="Gene3D" id="3.40.50.450">
    <property type="match status" value="1"/>
</dbReference>
<protein>
    <recommendedName>
        <fullName evidence="4">Nucleoside 2-deoxyribosyltransferase</fullName>
    </recommendedName>
</protein>
<evidence type="ECO:0000313" key="3">
    <source>
        <dbReference type="Proteomes" id="UP001319870"/>
    </source>
</evidence>
<gene>
    <name evidence="2" type="ORF">LEP48_08615</name>
</gene>
<evidence type="ECO:0000256" key="1">
    <source>
        <dbReference type="SAM" id="MobiDB-lite"/>
    </source>
</evidence>
<feature type="region of interest" description="Disordered" evidence="1">
    <location>
        <begin position="254"/>
        <end position="277"/>
    </location>
</feature>
<proteinExistence type="predicted"/>
<dbReference type="EMBL" id="JAIXCQ010000004">
    <property type="protein sequence ID" value="MCA5893412.1"/>
    <property type="molecule type" value="Genomic_DNA"/>
</dbReference>
<dbReference type="Proteomes" id="UP001319870">
    <property type="component" value="Unassembled WGS sequence"/>
</dbReference>
<organism evidence="2 3">
    <name type="scientific">Isoptericola luteus</name>
    <dbReference type="NCBI Taxonomy" id="2879484"/>
    <lineage>
        <taxon>Bacteria</taxon>
        <taxon>Bacillati</taxon>
        <taxon>Actinomycetota</taxon>
        <taxon>Actinomycetes</taxon>
        <taxon>Micrococcales</taxon>
        <taxon>Promicromonosporaceae</taxon>
        <taxon>Isoptericola</taxon>
    </lineage>
</organism>